<proteinExistence type="predicted"/>
<evidence type="ECO:0000256" key="1">
    <source>
        <dbReference type="SAM" id="MobiDB-lite"/>
    </source>
</evidence>
<evidence type="ECO:0000313" key="4">
    <source>
        <dbReference type="Proteomes" id="UP000235388"/>
    </source>
</evidence>
<dbReference type="EMBL" id="PGCJ01000765">
    <property type="protein sequence ID" value="PLW22294.1"/>
    <property type="molecule type" value="Genomic_DNA"/>
</dbReference>
<feature type="signal peptide" evidence="2">
    <location>
        <begin position="1"/>
        <end position="24"/>
    </location>
</feature>
<reference evidence="3 4" key="1">
    <citation type="submission" date="2017-11" db="EMBL/GenBank/DDBJ databases">
        <title>De novo assembly and phasing of dikaryotic genomes from two isolates of Puccinia coronata f. sp. avenae, the causal agent of oat crown rust.</title>
        <authorList>
            <person name="Miller M.E."/>
            <person name="Zhang Y."/>
            <person name="Omidvar V."/>
            <person name="Sperschneider J."/>
            <person name="Schwessinger B."/>
            <person name="Raley C."/>
            <person name="Palmer J.M."/>
            <person name="Garnica D."/>
            <person name="Upadhyaya N."/>
            <person name="Rathjen J."/>
            <person name="Taylor J.M."/>
            <person name="Park R.F."/>
            <person name="Dodds P.N."/>
            <person name="Hirsch C.D."/>
            <person name="Kianian S.F."/>
            <person name="Figueroa M."/>
        </authorList>
    </citation>
    <scope>NUCLEOTIDE SEQUENCE [LARGE SCALE GENOMIC DNA]</scope>
    <source>
        <strain evidence="3">12NC29</strain>
    </source>
</reference>
<accession>A0A2N5T9V1</accession>
<feature type="chain" id="PRO_5014723826" evidence="2">
    <location>
        <begin position="25"/>
        <end position="123"/>
    </location>
</feature>
<keyword evidence="4" id="KW-1185">Reference proteome</keyword>
<organism evidence="3 4">
    <name type="scientific">Puccinia coronata f. sp. avenae</name>
    <dbReference type="NCBI Taxonomy" id="200324"/>
    <lineage>
        <taxon>Eukaryota</taxon>
        <taxon>Fungi</taxon>
        <taxon>Dikarya</taxon>
        <taxon>Basidiomycota</taxon>
        <taxon>Pucciniomycotina</taxon>
        <taxon>Pucciniomycetes</taxon>
        <taxon>Pucciniales</taxon>
        <taxon>Pucciniaceae</taxon>
        <taxon>Puccinia</taxon>
    </lineage>
</organism>
<dbReference type="AlphaFoldDB" id="A0A2N5T9V1"/>
<evidence type="ECO:0000313" key="3">
    <source>
        <dbReference type="EMBL" id="PLW22294.1"/>
    </source>
</evidence>
<protein>
    <submittedName>
        <fullName evidence="3">Uncharacterized protein</fullName>
    </submittedName>
</protein>
<feature type="compositionally biased region" description="Basic and acidic residues" evidence="1">
    <location>
        <begin position="57"/>
        <end position="68"/>
    </location>
</feature>
<feature type="region of interest" description="Disordered" evidence="1">
    <location>
        <begin position="40"/>
        <end position="80"/>
    </location>
</feature>
<name>A0A2N5T9V1_9BASI</name>
<gene>
    <name evidence="3" type="ORF">PCANC_27124</name>
</gene>
<comment type="caution">
    <text evidence="3">The sequence shown here is derived from an EMBL/GenBank/DDBJ whole genome shotgun (WGS) entry which is preliminary data.</text>
</comment>
<evidence type="ECO:0000256" key="2">
    <source>
        <dbReference type="SAM" id="SignalP"/>
    </source>
</evidence>
<dbReference type="Proteomes" id="UP000235388">
    <property type="component" value="Unassembled WGS sequence"/>
</dbReference>
<sequence>MAWSSTLLIIAAIALFGLVGWSDAVNIPLPVKRVVETRSPTLKARSESQQDNGKSARVADDHTKDTKRWKAPSGPKLKDGVNDTIMSLREAMPPCLNKLKEMLGNMIRVILRLILIDLKVKRN</sequence>
<keyword evidence="2" id="KW-0732">Signal</keyword>